<keyword evidence="2" id="KW-1185">Reference proteome</keyword>
<dbReference type="EMBL" id="BORB01000004">
    <property type="protein sequence ID" value="GIN56473.1"/>
    <property type="molecule type" value="Genomic_DNA"/>
</dbReference>
<evidence type="ECO:0000313" key="2">
    <source>
        <dbReference type="Proteomes" id="UP000679950"/>
    </source>
</evidence>
<reference evidence="1 2" key="1">
    <citation type="submission" date="2021-03" db="EMBL/GenBank/DDBJ databases">
        <title>Antimicrobial resistance genes in bacteria isolated from Japanese honey, and their potential for conferring macrolide and lincosamide resistance in the American foulbrood pathogen Paenibacillus larvae.</title>
        <authorList>
            <person name="Okamoto M."/>
            <person name="Kumagai M."/>
            <person name="Kanamori H."/>
            <person name="Takamatsu D."/>
        </authorList>
    </citation>
    <scope>NUCLEOTIDE SEQUENCE [LARGE SCALE GENOMIC DNA]</scope>
    <source>
        <strain evidence="1 2">J8TS2</strain>
    </source>
</reference>
<accession>A0ABQ4KGL6</accession>
<dbReference type="SUPFAM" id="SSF159173">
    <property type="entry name" value="YkvR-like"/>
    <property type="match status" value="1"/>
</dbReference>
<dbReference type="Pfam" id="PF11514">
    <property type="entry name" value="DUF3219"/>
    <property type="match status" value="1"/>
</dbReference>
<dbReference type="Gene3D" id="2.40.30.80">
    <property type="entry name" value="YkvR-like"/>
    <property type="match status" value="1"/>
</dbReference>
<name>A0ABQ4KGL6_9BACI</name>
<dbReference type="InterPro" id="IPR023105">
    <property type="entry name" value="YkvR-like_sf"/>
</dbReference>
<sequence length="67" mass="7730">MKSEHYHDIATLLYEGIFDVKVPEKGIAFRGAIQEYYTSMTNLYKKGEVGDYHVSLLEVKNKERGMS</sequence>
<organism evidence="1 2">
    <name type="scientific">Lederbergia ruris</name>
    <dbReference type="NCBI Taxonomy" id="217495"/>
    <lineage>
        <taxon>Bacteria</taxon>
        <taxon>Bacillati</taxon>
        <taxon>Bacillota</taxon>
        <taxon>Bacilli</taxon>
        <taxon>Bacillales</taxon>
        <taxon>Bacillaceae</taxon>
        <taxon>Lederbergia</taxon>
    </lineage>
</organism>
<gene>
    <name evidence="1" type="ORF">J8TS2_07920</name>
</gene>
<dbReference type="InterPro" id="IPR021596">
    <property type="entry name" value="DUF3219"/>
</dbReference>
<protein>
    <submittedName>
        <fullName evidence="1">Uncharacterized protein</fullName>
    </submittedName>
</protein>
<dbReference type="Proteomes" id="UP000679950">
    <property type="component" value="Unassembled WGS sequence"/>
</dbReference>
<comment type="caution">
    <text evidence="1">The sequence shown here is derived from an EMBL/GenBank/DDBJ whole genome shotgun (WGS) entry which is preliminary data.</text>
</comment>
<proteinExistence type="predicted"/>
<evidence type="ECO:0000313" key="1">
    <source>
        <dbReference type="EMBL" id="GIN56473.1"/>
    </source>
</evidence>